<protein>
    <submittedName>
        <fullName evidence="1">Uncharacterized protein</fullName>
    </submittedName>
</protein>
<accession>A0AAN9K3Q0</accession>
<sequence length="231" mass="26308">MGHEGGYTKAEILDLSENCQDFDLDSSTWLRSTLDQQKGRTGNHNILGRSVSAEELKIRSEMGMEIERDLEEEIKEGIYHLALRLSRLYQQRKEKNAKEEASSERGNTVLSELNIRIRMEGGTKIEIREVSKEKGEKGYCPSPRNNYRAQNEKKVDWVKTLRECSSPVCVSRTCASSRQRDRIRRLSNVSDVFSCSKIHGQKGNNVAGYGRLVKQNNASADKKLLQVGWKV</sequence>
<dbReference type="AlphaFoldDB" id="A0AAN9K3Q0"/>
<proteinExistence type="predicted"/>
<dbReference type="EMBL" id="JAYKXN010000002">
    <property type="protein sequence ID" value="KAK7309743.1"/>
    <property type="molecule type" value="Genomic_DNA"/>
</dbReference>
<evidence type="ECO:0000313" key="1">
    <source>
        <dbReference type="EMBL" id="KAK7309743.1"/>
    </source>
</evidence>
<organism evidence="1 2">
    <name type="scientific">Clitoria ternatea</name>
    <name type="common">Butterfly pea</name>
    <dbReference type="NCBI Taxonomy" id="43366"/>
    <lineage>
        <taxon>Eukaryota</taxon>
        <taxon>Viridiplantae</taxon>
        <taxon>Streptophyta</taxon>
        <taxon>Embryophyta</taxon>
        <taxon>Tracheophyta</taxon>
        <taxon>Spermatophyta</taxon>
        <taxon>Magnoliopsida</taxon>
        <taxon>eudicotyledons</taxon>
        <taxon>Gunneridae</taxon>
        <taxon>Pentapetalae</taxon>
        <taxon>rosids</taxon>
        <taxon>fabids</taxon>
        <taxon>Fabales</taxon>
        <taxon>Fabaceae</taxon>
        <taxon>Papilionoideae</taxon>
        <taxon>50 kb inversion clade</taxon>
        <taxon>NPAAA clade</taxon>
        <taxon>indigoferoid/millettioid clade</taxon>
        <taxon>Phaseoleae</taxon>
        <taxon>Clitoria</taxon>
    </lineage>
</organism>
<name>A0AAN9K3Q0_CLITE</name>
<keyword evidence="2" id="KW-1185">Reference proteome</keyword>
<reference evidence="1 2" key="1">
    <citation type="submission" date="2024-01" db="EMBL/GenBank/DDBJ databases">
        <title>The genomes of 5 underutilized Papilionoideae crops provide insights into root nodulation and disease resistance.</title>
        <authorList>
            <person name="Yuan L."/>
        </authorList>
    </citation>
    <scope>NUCLEOTIDE SEQUENCE [LARGE SCALE GENOMIC DNA]</scope>
    <source>
        <strain evidence="1">LY-2023</strain>
        <tissue evidence="1">Leaf</tissue>
    </source>
</reference>
<evidence type="ECO:0000313" key="2">
    <source>
        <dbReference type="Proteomes" id="UP001359559"/>
    </source>
</evidence>
<gene>
    <name evidence="1" type="ORF">RJT34_06716</name>
</gene>
<comment type="caution">
    <text evidence="1">The sequence shown here is derived from an EMBL/GenBank/DDBJ whole genome shotgun (WGS) entry which is preliminary data.</text>
</comment>
<dbReference type="Proteomes" id="UP001359559">
    <property type="component" value="Unassembled WGS sequence"/>
</dbReference>